<name>A0A068R681_9GAMM</name>
<reference evidence="1 2" key="1">
    <citation type="submission" date="2013-07" db="EMBL/GenBank/DDBJ databases">
        <authorList>
            <person name="Genoscope - CEA"/>
        </authorList>
    </citation>
    <scope>NUCLEOTIDE SEQUENCE [LARGE SCALE GENOMIC DNA]</scope>
    <source>
        <strain evidence="1 2">G6</strain>
    </source>
</reference>
<sequence>MAELRNLLSKLMEKTGDTVEQILHWSDWRRRRQYSAQQCYYRSRGNLMITKHLRLWY</sequence>
<dbReference type="KEGG" id="xpo:XPG1_3095"/>
<dbReference type="EMBL" id="FO704551">
    <property type="protein sequence ID" value="CDG22737.1"/>
    <property type="molecule type" value="Genomic_DNA"/>
</dbReference>
<dbReference type="HOGENOM" id="CLU_190074_0_0_6"/>
<accession>A0A068R681</accession>
<keyword evidence="2" id="KW-1185">Reference proteome</keyword>
<evidence type="ECO:0000313" key="1">
    <source>
        <dbReference type="EMBL" id="CDG22737.1"/>
    </source>
</evidence>
<dbReference type="Proteomes" id="UP000032735">
    <property type="component" value="Chromosome"/>
</dbReference>
<dbReference type="AlphaFoldDB" id="A0A068R681"/>
<protein>
    <submittedName>
        <fullName evidence="1">Putative transposase</fullName>
    </submittedName>
</protein>
<organism evidence="1 2">
    <name type="scientific">Xenorhabdus poinarii G6</name>
    <dbReference type="NCBI Taxonomy" id="1354304"/>
    <lineage>
        <taxon>Bacteria</taxon>
        <taxon>Pseudomonadati</taxon>
        <taxon>Pseudomonadota</taxon>
        <taxon>Gammaproteobacteria</taxon>
        <taxon>Enterobacterales</taxon>
        <taxon>Morganellaceae</taxon>
        <taxon>Xenorhabdus</taxon>
    </lineage>
</organism>
<evidence type="ECO:0000313" key="2">
    <source>
        <dbReference type="Proteomes" id="UP000032735"/>
    </source>
</evidence>
<proteinExistence type="predicted"/>
<dbReference type="STRING" id="1354304.XPG1_3095"/>
<gene>
    <name evidence="1" type="ORF">XPG1_3095</name>
</gene>